<dbReference type="Pfam" id="PF01863">
    <property type="entry name" value="YgjP-like"/>
    <property type="match status" value="1"/>
</dbReference>
<gene>
    <name evidence="2" type="ORF">NQX30_07605</name>
</gene>
<dbReference type="InterPro" id="IPR053136">
    <property type="entry name" value="UTP_pyrophosphatase-like"/>
</dbReference>
<dbReference type="Proteomes" id="UP001168167">
    <property type="component" value="Unassembled WGS sequence"/>
</dbReference>
<comment type="caution">
    <text evidence="2">The sequence shown here is derived from an EMBL/GenBank/DDBJ whole genome shotgun (WGS) entry which is preliminary data.</text>
</comment>
<dbReference type="EMBL" id="JANQAO010000005">
    <property type="protein sequence ID" value="MDM5148221.1"/>
    <property type="molecule type" value="Genomic_DNA"/>
</dbReference>
<reference evidence="2" key="1">
    <citation type="submission" date="2022-08" db="EMBL/GenBank/DDBJ databases">
        <authorList>
            <person name="Dzunkova M."/>
            <person name="La Clair J."/>
            <person name="Tyml T."/>
            <person name="Doud D."/>
            <person name="Schulz F."/>
            <person name="Piquer S."/>
            <person name="Porcel Sanchis D."/>
            <person name="Osborn A."/>
            <person name="Robinson D."/>
            <person name="Louie K.B."/>
            <person name="Bowen B.P."/>
            <person name="Bowers R."/>
            <person name="Lee J."/>
            <person name="Arnau Llombart V."/>
            <person name="Diaz Villanueva W."/>
            <person name="Gosliner T."/>
            <person name="Northen T."/>
            <person name="Cheng J.-F."/>
            <person name="Burkart M.D."/>
            <person name="Woyke T."/>
        </authorList>
    </citation>
    <scope>NUCLEOTIDE SEQUENCE</scope>
    <source>
        <strain evidence="2">Df01</strain>
    </source>
</reference>
<evidence type="ECO:0000259" key="1">
    <source>
        <dbReference type="Pfam" id="PF01863"/>
    </source>
</evidence>
<reference evidence="2" key="2">
    <citation type="journal article" date="2023" name="Microbiome">
        <title>Synthase-selected sorting approach identifies a beta-lactone synthase in a nudibranch symbiotic bacterium.</title>
        <authorList>
            <person name="Dzunkova M."/>
            <person name="La Clair J.J."/>
            <person name="Tyml T."/>
            <person name="Doud D."/>
            <person name="Schulz F."/>
            <person name="Piquer-Esteban S."/>
            <person name="Porcel Sanchis D."/>
            <person name="Osborn A."/>
            <person name="Robinson D."/>
            <person name="Louie K.B."/>
            <person name="Bowen B.P."/>
            <person name="Bowers R.M."/>
            <person name="Lee J."/>
            <person name="Arnau V."/>
            <person name="Diaz-Villanueva W."/>
            <person name="Stepanauskas R."/>
            <person name="Gosliner T."/>
            <person name="Date S.V."/>
            <person name="Northen T.R."/>
            <person name="Cheng J.F."/>
            <person name="Burkart M.D."/>
            <person name="Woyke T."/>
        </authorList>
    </citation>
    <scope>NUCLEOTIDE SEQUENCE</scope>
    <source>
        <strain evidence="2">Df01</strain>
    </source>
</reference>
<feature type="domain" description="YgjP-like metallopeptidase" evidence="1">
    <location>
        <begin position="19"/>
        <end position="222"/>
    </location>
</feature>
<proteinExistence type="predicted"/>
<evidence type="ECO:0000313" key="3">
    <source>
        <dbReference type="Proteomes" id="UP001168167"/>
    </source>
</evidence>
<organism evidence="2 3">
    <name type="scientific">Candidatus Doriopsillibacter californiensis</name>
    <dbReference type="NCBI Taxonomy" id="2970740"/>
    <lineage>
        <taxon>Bacteria</taxon>
        <taxon>Pseudomonadati</taxon>
        <taxon>Pseudomonadota</taxon>
        <taxon>Gammaproteobacteria</taxon>
        <taxon>Candidatus Tethybacterales</taxon>
        <taxon>Candidatus Persebacteraceae</taxon>
        <taxon>Candidatus Doriopsillibacter</taxon>
    </lineage>
</organism>
<dbReference type="Gene3D" id="3.30.2010.10">
    <property type="entry name" value="Metalloproteases ('zincins'), catalytic domain"/>
    <property type="match status" value="1"/>
</dbReference>
<keyword evidence="3" id="KW-1185">Reference proteome</keyword>
<accession>A0ABT7QNC8</accession>
<protein>
    <submittedName>
        <fullName evidence="2">M48 family metallopeptidase</fullName>
    </submittedName>
</protein>
<name>A0ABT7QNC8_9GAMM</name>
<evidence type="ECO:0000313" key="2">
    <source>
        <dbReference type="EMBL" id="MDM5148221.1"/>
    </source>
</evidence>
<sequence>MEGFEFQVEVKRTDRKKSASLSLDGDLVKVTVPRSLSNNRIRDLINKRSPWIKTKLKEQSLRPSSKPKEFVSGETVPYLGKNYRLKVIEGEIPSIKMVSGYLVATVLNCEKNRQDAVRYLLEDWYQRQAKRRLKEKTERLSKIVGISPTSVSVKSYKSRWGSCSSTGALTYNWRIVLAPHRIVDYVVVHELCHLLEHNHSPRYWRHVEYHVPDWRDCREWLKGQSLMSNL</sequence>
<dbReference type="InterPro" id="IPR002725">
    <property type="entry name" value="YgjP-like_metallopeptidase"/>
</dbReference>
<dbReference type="PANTHER" id="PTHR30399">
    <property type="entry name" value="UNCHARACTERIZED PROTEIN YGJP"/>
    <property type="match status" value="1"/>
</dbReference>
<dbReference type="PANTHER" id="PTHR30399:SF1">
    <property type="entry name" value="UTP PYROPHOSPHATASE"/>
    <property type="match status" value="1"/>
</dbReference>
<dbReference type="CDD" id="cd07344">
    <property type="entry name" value="M48_yhfN_like"/>
    <property type="match status" value="1"/>
</dbReference>